<dbReference type="InterPro" id="IPR050595">
    <property type="entry name" value="Bact_response_regulator"/>
</dbReference>
<evidence type="ECO:0000313" key="5">
    <source>
        <dbReference type="Proteomes" id="UP000651050"/>
    </source>
</evidence>
<dbReference type="InterPro" id="IPR029787">
    <property type="entry name" value="Nucleotide_cyclase"/>
</dbReference>
<protein>
    <submittedName>
        <fullName evidence="4">Response regulator</fullName>
    </submittedName>
</protein>
<dbReference type="Gene3D" id="3.30.70.1230">
    <property type="entry name" value="Nucleotide cyclase"/>
    <property type="match status" value="1"/>
</dbReference>
<sequence>MSQNQQTESTKVPRILVVDDMPDNLFLMNGLFEDRYDVVQAASGKDALRVLMSANPPDMVLLDIMMPDMDGYEVLRRIRQHPPTANIPVIFLTALATHHDERLGLDLGAVDYLTKPVDPGQVVLRVDAHVRATERSRRIEALSEKLARHLPPQEWQALFHGDGTHGIEFESRQLTVLHAEQGEQRLWNERERESFAAEAEWLAMRHGGHVDHFIDGAAAIWFDDPAACVKMAMELQRSAQDLHVRMGIHTGVGEIGTFRCGFQVASTLVGPATRMAAQVAATAATGSIAVSPETYELVRDSVEADTSGCLLMEEYFHDSDLAQVSLTPAPQKGGHALSTFAGLGIL</sequence>
<evidence type="ECO:0000313" key="4">
    <source>
        <dbReference type="EMBL" id="MBG9387021.1"/>
    </source>
</evidence>
<organism evidence="4 5">
    <name type="scientific">Caenimonas aquaedulcis</name>
    <dbReference type="NCBI Taxonomy" id="2793270"/>
    <lineage>
        <taxon>Bacteria</taxon>
        <taxon>Pseudomonadati</taxon>
        <taxon>Pseudomonadota</taxon>
        <taxon>Betaproteobacteria</taxon>
        <taxon>Burkholderiales</taxon>
        <taxon>Comamonadaceae</taxon>
        <taxon>Caenimonas</taxon>
    </lineage>
</organism>
<reference evidence="4" key="1">
    <citation type="submission" date="2020-11" db="EMBL/GenBank/DDBJ databases">
        <title>Bacterial whole genome sequence for Caenimonas sp. DR4.4.</title>
        <authorList>
            <person name="Le V."/>
            <person name="Ko S.-R."/>
            <person name="Ahn C.-Y."/>
            <person name="Oh H.-M."/>
        </authorList>
    </citation>
    <scope>NUCLEOTIDE SEQUENCE</scope>
    <source>
        <strain evidence="4">DR4.4</strain>
    </source>
</reference>
<evidence type="ECO:0000256" key="2">
    <source>
        <dbReference type="PROSITE-ProRule" id="PRU00169"/>
    </source>
</evidence>
<feature type="modified residue" description="4-aspartylphosphate" evidence="2">
    <location>
        <position position="63"/>
    </location>
</feature>
<proteinExistence type="predicted"/>
<keyword evidence="1 2" id="KW-0597">Phosphoprotein</keyword>
<dbReference type="InterPro" id="IPR011006">
    <property type="entry name" value="CheY-like_superfamily"/>
</dbReference>
<dbReference type="RefSeq" id="WP_196984971.1">
    <property type="nucleotide sequence ID" value="NZ_JADWYS010000001.1"/>
</dbReference>
<dbReference type="PANTHER" id="PTHR44591:SF3">
    <property type="entry name" value="RESPONSE REGULATORY DOMAIN-CONTAINING PROTEIN"/>
    <property type="match status" value="1"/>
</dbReference>
<dbReference type="Proteomes" id="UP000651050">
    <property type="component" value="Unassembled WGS sequence"/>
</dbReference>
<accession>A0A931H1W0</accession>
<dbReference type="EMBL" id="JADWYS010000001">
    <property type="protein sequence ID" value="MBG9387021.1"/>
    <property type="molecule type" value="Genomic_DNA"/>
</dbReference>
<dbReference type="Gene3D" id="3.40.50.2300">
    <property type="match status" value="1"/>
</dbReference>
<dbReference type="SMART" id="SM00448">
    <property type="entry name" value="REC"/>
    <property type="match status" value="1"/>
</dbReference>
<dbReference type="SUPFAM" id="SSF52172">
    <property type="entry name" value="CheY-like"/>
    <property type="match status" value="1"/>
</dbReference>
<gene>
    <name evidence="4" type="ORF">I5803_03195</name>
</gene>
<evidence type="ECO:0000259" key="3">
    <source>
        <dbReference type="PROSITE" id="PS50110"/>
    </source>
</evidence>
<dbReference type="AlphaFoldDB" id="A0A931H1W0"/>
<keyword evidence="5" id="KW-1185">Reference proteome</keyword>
<feature type="domain" description="Response regulatory" evidence="3">
    <location>
        <begin position="14"/>
        <end position="130"/>
    </location>
</feature>
<dbReference type="Pfam" id="PF00072">
    <property type="entry name" value="Response_reg"/>
    <property type="match status" value="1"/>
</dbReference>
<dbReference type="GO" id="GO:0000160">
    <property type="term" value="P:phosphorelay signal transduction system"/>
    <property type="evidence" value="ECO:0007669"/>
    <property type="project" value="InterPro"/>
</dbReference>
<dbReference type="PROSITE" id="PS50110">
    <property type="entry name" value="RESPONSE_REGULATORY"/>
    <property type="match status" value="1"/>
</dbReference>
<dbReference type="SUPFAM" id="SSF55073">
    <property type="entry name" value="Nucleotide cyclase"/>
    <property type="match status" value="1"/>
</dbReference>
<evidence type="ECO:0000256" key="1">
    <source>
        <dbReference type="ARBA" id="ARBA00022553"/>
    </source>
</evidence>
<dbReference type="PANTHER" id="PTHR44591">
    <property type="entry name" value="STRESS RESPONSE REGULATOR PROTEIN 1"/>
    <property type="match status" value="1"/>
</dbReference>
<dbReference type="InterPro" id="IPR001789">
    <property type="entry name" value="Sig_transdc_resp-reg_receiver"/>
</dbReference>
<comment type="caution">
    <text evidence="4">The sequence shown here is derived from an EMBL/GenBank/DDBJ whole genome shotgun (WGS) entry which is preliminary data.</text>
</comment>
<name>A0A931H1W0_9BURK</name>